<keyword evidence="2" id="KW-1185">Reference proteome</keyword>
<dbReference type="Proteomes" id="UP000326582">
    <property type="component" value="Chromosome 5"/>
</dbReference>
<protein>
    <submittedName>
        <fullName evidence="1">Nucleus export BRR6 protein</fullName>
    </submittedName>
</protein>
<accession>A0ACD0WPS8</accession>
<organism evidence="1 2">
    <name type="scientific">Clavispora lusitaniae</name>
    <name type="common">Candida lusitaniae</name>
    <dbReference type="NCBI Taxonomy" id="36911"/>
    <lineage>
        <taxon>Eukaryota</taxon>
        <taxon>Fungi</taxon>
        <taxon>Dikarya</taxon>
        <taxon>Ascomycota</taxon>
        <taxon>Saccharomycotina</taxon>
        <taxon>Pichiomycetes</taxon>
        <taxon>Metschnikowiaceae</taxon>
        <taxon>Clavispora</taxon>
    </lineage>
</organism>
<name>A0ACD0WPS8_CLALS</name>
<sequence>MSLHGVRVQSAVLRITSIARAIQFILHLMSFDTSTPIGRATGADSIPLSPIDSLVTPQNPASILKNSPSHSRPDNPRSRRVLFSPTTEVVCFASDTEAEETHEQEQSSWQRMLADPAVPYVLSLYLQLFLNVVIVAALLYLGYTFVRTVRRDIAHRVDMYTSDAVHEISRCSREYYRNRCNGHARAPALEHSCTQWEKCMNRDPQQLGRARVTAETLADVVNGFVRPLSWKSVAVFCLAFGGGLGAVNIGLARCRRAADAMRAPNPLRTRTRTVNVADAHDEESPLRARSFIKPVSDKQKMLH</sequence>
<gene>
    <name evidence="1" type="ORF">EJF14_50640</name>
</gene>
<evidence type="ECO:0000313" key="1">
    <source>
        <dbReference type="EMBL" id="QFZ29400.1"/>
    </source>
</evidence>
<evidence type="ECO:0000313" key="2">
    <source>
        <dbReference type="Proteomes" id="UP000326582"/>
    </source>
</evidence>
<reference evidence="2" key="1">
    <citation type="journal article" date="2019" name="MBio">
        <title>Comparative genomics for the elucidation of multidrug resistance (MDR) in Candida lusitaniae.</title>
        <authorList>
            <person name="Kannan A."/>
            <person name="Asner S.A."/>
            <person name="Trachsel E."/>
            <person name="Kelly S."/>
            <person name="Parker J."/>
            <person name="Sanglard D."/>
        </authorList>
    </citation>
    <scope>NUCLEOTIDE SEQUENCE [LARGE SCALE GENOMIC DNA]</scope>
    <source>
        <strain evidence="2">P1</strain>
    </source>
</reference>
<dbReference type="EMBL" id="CP038488">
    <property type="protein sequence ID" value="QFZ29400.1"/>
    <property type="molecule type" value="Genomic_DNA"/>
</dbReference>
<proteinExistence type="predicted"/>